<comment type="caution">
    <text evidence="1">The sequence shown here is derived from an EMBL/GenBank/DDBJ whole genome shotgun (WGS) entry which is preliminary data.</text>
</comment>
<proteinExistence type="predicted"/>
<dbReference type="InterPro" id="IPR011004">
    <property type="entry name" value="Trimer_LpxA-like_sf"/>
</dbReference>
<accession>A0A949K4R2</accession>
<protein>
    <submittedName>
        <fullName evidence="1">CatB-related O-acetyltransferase</fullName>
    </submittedName>
</protein>
<evidence type="ECO:0000313" key="1">
    <source>
        <dbReference type="EMBL" id="MBU9735538.1"/>
    </source>
</evidence>
<dbReference type="PANTHER" id="PTHR43300:SF11">
    <property type="entry name" value="ACETYLTRANSFERASE RV3034C-RELATED"/>
    <property type="match status" value="1"/>
</dbReference>
<dbReference type="Proteomes" id="UP000712157">
    <property type="component" value="Unassembled WGS sequence"/>
</dbReference>
<reference evidence="1" key="1">
    <citation type="submission" date="2021-06" db="EMBL/GenBank/DDBJ databases">
        <title>Description of novel taxa of the family Lachnospiraceae.</title>
        <authorList>
            <person name="Chaplin A.V."/>
            <person name="Sokolova S.R."/>
            <person name="Pikina A.P."/>
            <person name="Korzhanova M."/>
            <person name="Belova V."/>
            <person name="Korostin D."/>
            <person name="Efimov B.A."/>
        </authorList>
    </citation>
    <scope>NUCLEOTIDE SEQUENCE</scope>
    <source>
        <strain evidence="1">ASD5720</strain>
    </source>
</reference>
<sequence>MAVIIGNDVWIGDGAQIIGGHKIGDGAIVAAGAVVTKDVLPYSIVGGVPAKIIRFRFEKDDINYLMQLKWWDKDREWIEKHAAYFENIKLLRQYTNL</sequence>
<dbReference type="InterPro" id="IPR050179">
    <property type="entry name" value="Trans_hexapeptide_repeat"/>
</dbReference>
<dbReference type="CDD" id="cd03349">
    <property type="entry name" value="LbH_XAT"/>
    <property type="match status" value="1"/>
</dbReference>
<organism evidence="1 2">
    <name type="scientific">Diplocloster agilis</name>
    <dbReference type="NCBI Taxonomy" id="2850323"/>
    <lineage>
        <taxon>Bacteria</taxon>
        <taxon>Bacillati</taxon>
        <taxon>Bacillota</taxon>
        <taxon>Clostridia</taxon>
        <taxon>Lachnospirales</taxon>
        <taxon>Lachnospiraceae</taxon>
        <taxon>Diplocloster</taxon>
    </lineage>
</organism>
<dbReference type="EMBL" id="JAHQCW010000003">
    <property type="protein sequence ID" value="MBU9735538.1"/>
    <property type="molecule type" value="Genomic_DNA"/>
</dbReference>
<keyword evidence="2" id="KW-1185">Reference proteome</keyword>
<dbReference type="AlphaFoldDB" id="A0A949K4R2"/>
<dbReference type="InterPro" id="IPR001451">
    <property type="entry name" value="Hexapep"/>
</dbReference>
<dbReference type="PANTHER" id="PTHR43300">
    <property type="entry name" value="ACETYLTRANSFERASE"/>
    <property type="match status" value="1"/>
</dbReference>
<dbReference type="SUPFAM" id="SSF51161">
    <property type="entry name" value="Trimeric LpxA-like enzymes"/>
    <property type="match status" value="1"/>
</dbReference>
<evidence type="ECO:0000313" key="2">
    <source>
        <dbReference type="Proteomes" id="UP000712157"/>
    </source>
</evidence>
<dbReference type="Gene3D" id="2.160.10.10">
    <property type="entry name" value="Hexapeptide repeat proteins"/>
    <property type="match status" value="1"/>
</dbReference>
<dbReference type="Pfam" id="PF00132">
    <property type="entry name" value="Hexapep"/>
    <property type="match status" value="1"/>
</dbReference>
<name>A0A949K4R2_9FIRM</name>
<gene>
    <name evidence="1" type="ORF">KTH89_03250</name>
</gene>